<comment type="subcellular location">
    <subcellularLocation>
        <location evidence="1">Cell outer membrane</location>
    </subcellularLocation>
</comment>
<proteinExistence type="inferred from homology"/>
<organism evidence="8 9">
    <name type="scientific">Arcicella rigui</name>
    <dbReference type="NCBI Taxonomy" id="797020"/>
    <lineage>
        <taxon>Bacteria</taxon>
        <taxon>Pseudomonadati</taxon>
        <taxon>Bacteroidota</taxon>
        <taxon>Cytophagia</taxon>
        <taxon>Cytophagales</taxon>
        <taxon>Flectobacillaceae</taxon>
        <taxon>Arcicella</taxon>
    </lineage>
</organism>
<dbReference type="InterPro" id="IPR003423">
    <property type="entry name" value="OMP_efflux"/>
</dbReference>
<protein>
    <submittedName>
        <fullName evidence="8">TolC family protein</fullName>
    </submittedName>
</protein>
<keyword evidence="6" id="KW-0472">Membrane</keyword>
<keyword evidence="5" id="KW-0812">Transmembrane</keyword>
<comment type="similarity">
    <text evidence="2">Belongs to the outer membrane factor (OMF) (TC 1.B.17) family.</text>
</comment>
<comment type="caution">
    <text evidence="8">The sequence shown here is derived from an EMBL/GenBank/DDBJ whole genome shotgun (WGS) entry which is preliminary data.</text>
</comment>
<evidence type="ECO:0000256" key="7">
    <source>
        <dbReference type="ARBA" id="ARBA00023237"/>
    </source>
</evidence>
<keyword evidence="4" id="KW-1134">Transmembrane beta strand</keyword>
<dbReference type="Pfam" id="PF02321">
    <property type="entry name" value="OEP"/>
    <property type="match status" value="2"/>
</dbReference>
<dbReference type="PANTHER" id="PTHR30026">
    <property type="entry name" value="OUTER MEMBRANE PROTEIN TOLC"/>
    <property type="match status" value="1"/>
</dbReference>
<evidence type="ECO:0000256" key="3">
    <source>
        <dbReference type="ARBA" id="ARBA00022448"/>
    </source>
</evidence>
<evidence type="ECO:0000256" key="6">
    <source>
        <dbReference type="ARBA" id="ARBA00023136"/>
    </source>
</evidence>
<sequence>MKKNQFFLYLVLFIFGYDVHGQKNISLKECVDFALKNHLSNSVYENEIAIAKQKSTEALAGYLPQVSANVAFDDNLKRQVSIIPAGAFSPTEIRLQFGTQYNTTATAQLDQVIYDKSMLVGIKAAEPNNQLSLLKKEQNQDNIIYNTVASYFQVLVYVEQEKITLENEKKYRELLEILKLRLEKGVIKKTDFDRTKVSLNNIISQKSILQMNKQVALNKLKYAMGMSLDEEINVLEFPNYEALALVDKDESFQIGNLLDYRIQSNNALLQEFDVKRKQAAFLPTVSMYARYGATSLNNEFSKSVANWFDFSTIGLKVNVPIFSGYRKLSQLKQAEISLMNAKTNIQLSADNLKLSFKNSNAQLQKSQSDLGINRENLYFAKQVYESSNLEYQKGVSTLSDLLNADYSYKEAQSNYITSLISVLSSRLEFEKSKGNLKSYISQF</sequence>
<evidence type="ECO:0000313" key="9">
    <source>
        <dbReference type="Proteomes" id="UP001302949"/>
    </source>
</evidence>
<keyword evidence="3" id="KW-0813">Transport</keyword>
<reference evidence="8 9" key="1">
    <citation type="submission" date="2023-12" db="EMBL/GenBank/DDBJ databases">
        <title>Novel species of the genus Arcicella isolated from rivers.</title>
        <authorList>
            <person name="Lu H."/>
        </authorList>
    </citation>
    <scope>NUCLEOTIDE SEQUENCE [LARGE SCALE GENOMIC DNA]</scope>
    <source>
        <strain evidence="8 9">KCTC 23307</strain>
    </source>
</reference>
<dbReference type="EMBL" id="JAYFUM010000006">
    <property type="protein sequence ID" value="MEA5138527.1"/>
    <property type="molecule type" value="Genomic_DNA"/>
</dbReference>
<dbReference type="RefSeq" id="WP_323295696.1">
    <property type="nucleotide sequence ID" value="NZ_JAYFUM010000006.1"/>
</dbReference>
<evidence type="ECO:0000256" key="5">
    <source>
        <dbReference type="ARBA" id="ARBA00022692"/>
    </source>
</evidence>
<name>A0ABU5Q7B6_9BACT</name>
<evidence type="ECO:0000256" key="1">
    <source>
        <dbReference type="ARBA" id="ARBA00004442"/>
    </source>
</evidence>
<dbReference type="Proteomes" id="UP001302949">
    <property type="component" value="Unassembled WGS sequence"/>
</dbReference>
<keyword evidence="7" id="KW-0998">Cell outer membrane</keyword>
<evidence type="ECO:0000313" key="8">
    <source>
        <dbReference type="EMBL" id="MEA5138527.1"/>
    </source>
</evidence>
<dbReference type="Gene3D" id="1.20.1600.10">
    <property type="entry name" value="Outer membrane efflux proteins (OEP)"/>
    <property type="match status" value="1"/>
</dbReference>
<gene>
    <name evidence="8" type="ORF">VB248_05270</name>
</gene>
<keyword evidence="9" id="KW-1185">Reference proteome</keyword>
<evidence type="ECO:0000256" key="4">
    <source>
        <dbReference type="ARBA" id="ARBA00022452"/>
    </source>
</evidence>
<accession>A0ABU5Q7B6</accession>
<dbReference type="InterPro" id="IPR051906">
    <property type="entry name" value="TolC-like"/>
</dbReference>
<dbReference type="PANTHER" id="PTHR30026:SF20">
    <property type="entry name" value="OUTER MEMBRANE PROTEIN TOLC"/>
    <property type="match status" value="1"/>
</dbReference>
<dbReference type="SUPFAM" id="SSF56954">
    <property type="entry name" value="Outer membrane efflux proteins (OEP)"/>
    <property type="match status" value="1"/>
</dbReference>
<evidence type="ECO:0000256" key="2">
    <source>
        <dbReference type="ARBA" id="ARBA00007613"/>
    </source>
</evidence>